<keyword evidence="1" id="KW-1133">Transmembrane helix</keyword>
<reference evidence="2 3" key="1">
    <citation type="journal article" date="2013" name="Genome Announc.">
        <title>Genome Sequences of Three hpAfrica2 Strains of Helicobacter pylori.</title>
        <authorList>
            <person name="Duncan S.S."/>
            <person name="Bertoli M.T."/>
            <person name="Kersulyte D."/>
            <person name="Valk P.L."/>
            <person name="Tamma S."/>
            <person name="Segal I."/>
            <person name="McClain M.S."/>
            <person name="Cover T.L."/>
            <person name="Berg D.E."/>
        </authorList>
    </citation>
    <scope>NUCLEOTIDE SEQUENCE [LARGE SCALE GENOMIC DNA]</scope>
    <source>
        <strain evidence="2 3">SouthAfrica50</strain>
    </source>
</reference>
<keyword evidence="1" id="KW-0472">Membrane</keyword>
<feature type="transmembrane region" description="Helical" evidence="1">
    <location>
        <begin position="20"/>
        <end position="39"/>
    </location>
</feature>
<dbReference type="AlphaFoldDB" id="T2S9N7"/>
<organism evidence="2 3">
    <name type="scientific">Helicobacter pylori SouthAfrica50</name>
    <dbReference type="NCBI Taxonomy" id="1352357"/>
    <lineage>
        <taxon>Bacteria</taxon>
        <taxon>Pseudomonadati</taxon>
        <taxon>Campylobacterota</taxon>
        <taxon>Epsilonproteobacteria</taxon>
        <taxon>Campylobacterales</taxon>
        <taxon>Helicobacteraceae</taxon>
        <taxon>Helicobacter</taxon>
    </lineage>
</organism>
<protein>
    <submittedName>
        <fullName evidence="2">Uncharacterized protein</fullName>
    </submittedName>
</protein>
<evidence type="ECO:0000313" key="3">
    <source>
        <dbReference type="Proteomes" id="UP000015816"/>
    </source>
</evidence>
<evidence type="ECO:0000256" key="1">
    <source>
        <dbReference type="SAM" id="Phobius"/>
    </source>
</evidence>
<evidence type="ECO:0000313" key="2">
    <source>
        <dbReference type="EMBL" id="EQD89332.1"/>
    </source>
</evidence>
<sequence>MKTKLSPSHQPRKKAQIPLVLFHSHITSFYSALTFFNLFKILFYGKTLKGIGVFVTLPLTPN</sequence>
<comment type="caution">
    <text evidence="2">The sequence shown here is derived from an EMBL/GenBank/DDBJ whole genome shotgun (WGS) entry which is preliminary data.</text>
</comment>
<dbReference type="EMBL" id="AVNI01000002">
    <property type="protein sequence ID" value="EQD89332.1"/>
    <property type="molecule type" value="Genomic_DNA"/>
</dbReference>
<dbReference type="PATRIC" id="fig|1352357.3.peg.1623"/>
<keyword evidence="1" id="KW-0812">Transmembrane</keyword>
<name>T2S9N7_HELPX</name>
<dbReference type="Proteomes" id="UP000015816">
    <property type="component" value="Unassembled WGS sequence"/>
</dbReference>
<accession>T2S9N7</accession>
<proteinExistence type="predicted"/>
<gene>
    <name evidence="2" type="ORF">HPSA50_1657</name>
</gene>